<feature type="domain" description="RNA polymerase sigma-70 region 2" evidence="6">
    <location>
        <begin position="11"/>
        <end position="77"/>
    </location>
</feature>
<dbReference type="GO" id="GO:0016987">
    <property type="term" value="F:sigma factor activity"/>
    <property type="evidence" value="ECO:0007669"/>
    <property type="project" value="UniProtKB-KW"/>
</dbReference>
<dbReference type="SUPFAM" id="SSF88946">
    <property type="entry name" value="Sigma2 domain of RNA polymerase sigma factors"/>
    <property type="match status" value="1"/>
</dbReference>
<dbReference type="Pfam" id="PF08281">
    <property type="entry name" value="Sigma70_r4_2"/>
    <property type="match status" value="1"/>
</dbReference>
<dbReference type="Gene3D" id="1.10.10.10">
    <property type="entry name" value="Winged helix-like DNA-binding domain superfamily/Winged helix DNA-binding domain"/>
    <property type="match status" value="1"/>
</dbReference>
<protein>
    <submittedName>
        <fullName evidence="8">RNA polymerase sigma-70 factor (Sigma-E family)</fullName>
    </submittedName>
</protein>
<keyword evidence="9" id="KW-1185">Reference proteome</keyword>
<evidence type="ECO:0000256" key="4">
    <source>
        <dbReference type="ARBA" id="ARBA00023125"/>
    </source>
</evidence>
<evidence type="ECO:0000259" key="7">
    <source>
        <dbReference type="Pfam" id="PF08281"/>
    </source>
</evidence>
<dbReference type="InterPro" id="IPR007627">
    <property type="entry name" value="RNA_pol_sigma70_r2"/>
</dbReference>
<keyword evidence="4" id="KW-0238">DNA-binding</keyword>
<dbReference type="EMBL" id="JACCBB010000001">
    <property type="protein sequence ID" value="NYD22655.1"/>
    <property type="molecule type" value="Genomic_DNA"/>
</dbReference>
<evidence type="ECO:0000256" key="1">
    <source>
        <dbReference type="ARBA" id="ARBA00010641"/>
    </source>
</evidence>
<dbReference type="InterPro" id="IPR014325">
    <property type="entry name" value="RNA_pol_sigma-E_actinobac"/>
</dbReference>
<comment type="similarity">
    <text evidence="1">Belongs to the sigma-70 factor family. ECF subfamily.</text>
</comment>
<gene>
    <name evidence="8" type="ORF">BJ968_002195</name>
</gene>
<dbReference type="Gene3D" id="1.10.1740.10">
    <property type="match status" value="1"/>
</dbReference>
<dbReference type="InterPro" id="IPR013325">
    <property type="entry name" value="RNA_pol_sigma_r2"/>
</dbReference>
<organism evidence="8 9">
    <name type="scientific">Kineococcus aurantiacus</name>
    <dbReference type="NCBI Taxonomy" id="37633"/>
    <lineage>
        <taxon>Bacteria</taxon>
        <taxon>Bacillati</taxon>
        <taxon>Actinomycetota</taxon>
        <taxon>Actinomycetes</taxon>
        <taxon>Kineosporiales</taxon>
        <taxon>Kineosporiaceae</taxon>
        <taxon>Kineococcus</taxon>
    </lineage>
</organism>
<dbReference type="GO" id="GO:0006352">
    <property type="term" value="P:DNA-templated transcription initiation"/>
    <property type="evidence" value="ECO:0007669"/>
    <property type="project" value="InterPro"/>
</dbReference>
<reference evidence="8 9" key="1">
    <citation type="submission" date="2020-07" db="EMBL/GenBank/DDBJ databases">
        <title>Sequencing the genomes of 1000 actinobacteria strains.</title>
        <authorList>
            <person name="Klenk H.-P."/>
        </authorList>
    </citation>
    <scope>NUCLEOTIDE SEQUENCE [LARGE SCALE GENOMIC DNA]</scope>
    <source>
        <strain evidence="8 9">DSM 7487</strain>
    </source>
</reference>
<dbReference type="PANTHER" id="PTHR43133:SF50">
    <property type="entry name" value="ECF RNA POLYMERASE SIGMA FACTOR SIGM"/>
    <property type="match status" value="1"/>
</dbReference>
<dbReference type="Proteomes" id="UP000521922">
    <property type="component" value="Unassembled WGS sequence"/>
</dbReference>
<dbReference type="InterPro" id="IPR039425">
    <property type="entry name" value="RNA_pol_sigma-70-like"/>
</dbReference>
<evidence type="ECO:0000256" key="5">
    <source>
        <dbReference type="ARBA" id="ARBA00023163"/>
    </source>
</evidence>
<dbReference type="GO" id="GO:0003677">
    <property type="term" value="F:DNA binding"/>
    <property type="evidence" value="ECO:0007669"/>
    <property type="project" value="UniProtKB-KW"/>
</dbReference>
<accession>A0A7Y9J0Y8</accession>
<dbReference type="InterPro" id="IPR014284">
    <property type="entry name" value="RNA_pol_sigma-70_dom"/>
</dbReference>
<dbReference type="AlphaFoldDB" id="A0A7Y9J0Y8"/>
<keyword evidence="3" id="KW-0731">Sigma factor</keyword>
<dbReference type="NCBIfam" id="TIGR02937">
    <property type="entry name" value="sigma70-ECF"/>
    <property type="match status" value="1"/>
</dbReference>
<feature type="domain" description="RNA polymerase sigma factor 70 region 4 type 2" evidence="7">
    <location>
        <begin position="103"/>
        <end position="155"/>
    </location>
</feature>
<dbReference type="RefSeq" id="WP_179751796.1">
    <property type="nucleotide sequence ID" value="NZ_BAAAGN010000009.1"/>
</dbReference>
<dbReference type="CDD" id="cd06171">
    <property type="entry name" value="Sigma70_r4"/>
    <property type="match status" value="1"/>
</dbReference>
<dbReference type="InterPro" id="IPR013324">
    <property type="entry name" value="RNA_pol_sigma_r3/r4-like"/>
</dbReference>
<evidence type="ECO:0000256" key="2">
    <source>
        <dbReference type="ARBA" id="ARBA00023015"/>
    </source>
</evidence>
<proteinExistence type="inferred from homology"/>
<dbReference type="PANTHER" id="PTHR43133">
    <property type="entry name" value="RNA POLYMERASE ECF-TYPE SIGMA FACTO"/>
    <property type="match status" value="1"/>
</dbReference>
<dbReference type="Pfam" id="PF04542">
    <property type="entry name" value="Sigma70_r2"/>
    <property type="match status" value="1"/>
</dbReference>
<keyword evidence="5" id="KW-0804">Transcription</keyword>
<sequence length="165" mass="18427">MRQRLDYEEFVAARGPALQRLARGLLRNPADAEDVVQDVLAKALLKWGRVSAADDPVAYVNRMLVNESTSFWRRAVRREDPLAPEDLPVAEAADAHQRLLDRDALLAAVRTLPAKQRSVVALRYLDEMSDERIADVLDMSVGSVRVNASRGLATLRKAMRLPVEV</sequence>
<evidence type="ECO:0000259" key="6">
    <source>
        <dbReference type="Pfam" id="PF04542"/>
    </source>
</evidence>
<keyword evidence="2" id="KW-0805">Transcription regulation</keyword>
<dbReference type="NCBIfam" id="TIGR02983">
    <property type="entry name" value="SigE-fam_strep"/>
    <property type="match status" value="1"/>
</dbReference>
<comment type="caution">
    <text evidence="8">The sequence shown here is derived from an EMBL/GenBank/DDBJ whole genome shotgun (WGS) entry which is preliminary data.</text>
</comment>
<evidence type="ECO:0000256" key="3">
    <source>
        <dbReference type="ARBA" id="ARBA00023082"/>
    </source>
</evidence>
<name>A0A7Y9J0Y8_9ACTN</name>
<evidence type="ECO:0000313" key="8">
    <source>
        <dbReference type="EMBL" id="NYD22655.1"/>
    </source>
</evidence>
<evidence type="ECO:0000313" key="9">
    <source>
        <dbReference type="Proteomes" id="UP000521922"/>
    </source>
</evidence>
<dbReference type="InterPro" id="IPR013249">
    <property type="entry name" value="RNA_pol_sigma70_r4_t2"/>
</dbReference>
<dbReference type="SUPFAM" id="SSF88659">
    <property type="entry name" value="Sigma3 and sigma4 domains of RNA polymerase sigma factors"/>
    <property type="match status" value="1"/>
</dbReference>
<dbReference type="InterPro" id="IPR036388">
    <property type="entry name" value="WH-like_DNA-bd_sf"/>
</dbReference>